<proteinExistence type="predicted"/>
<evidence type="ECO:0008006" key="3">
    <source>
        <dbReference type="Google" id="ProtNLM"/>
    </source>
</evidence>
<evidence type="ECO:0000313" key="1">
    <source>
        <dbReference type="EMBL" id="MEJ8475447.1"/>
    </source>
</evidence>
<accession>A0ABU8TMP1</accession>
<name>A0ABU8TMP1_9HYPH</name>
<evidence type="ECO:0000313" key="2">
    <source>
        <dbReference type="Proteomes" id="UP001385499"/>
    </source>
</evidence>
<dbReference type="InterPro" id="IPR015942">
    <property type="entry name" value="Asp/Glu/hydantoin_racemase"/>
</dbReference>
<comment type="caution">
    <text evidence="1">The sequence shown here is derived from an EMBL/GenBank/DDBJ whole genome shotgun (WGS) entry which is preliminary data.</text>
</comment>
<dbReference type="EMBL" id="JBAKIA010000011">
    <property type="protein sequence ID" value="MEJ8475447.1"/>
    <property type="molecule type" value="Genomic_DNA"/>
</dbReference>
<dbReference type="Gene3D" id="3.40.50.1860">
    <property type="match status" value="1"/>
</dbReference>
<sequence length="111" mass="12199">MKTIGMLGGMSWESTQTYYQMLNRMAREKLGGLHSAQLLLWSFDFAEIEACQAAGDWDRARALMIQAARRVELGGAASLVYPAAPPEPCRNTDWQPTTLSGDARAVCMSAE</sequence>
<dbReference type="Pfam" id="PF01177">
    <property type="entry name" value="Asp_Glu_race"/>
    <property type="match status" value="1"/>
</dbReference>
<dbReference type="SUPFAM" id="SSF53681">
    <property type="entry name" value="Aspartate/glutamate racemase"/>
    <property type="match status" value="1"/>
</dbReference>
<dbReference type="Proteomes" id="UP001385499">
    <property type="component" value="Unassembled WGS sequence"/>
</dbReference>
<dbReference type="RefSeq" id="WP_340275707.1">
    <property type="nucleotide sequence ID" value="NZ_JBAKIA010000011.1"/>
</dbReference>
<dbReference type="InterPro" id="IPR001920">
    <property type="entry name" value="Asp/Glu_race"/>
</dbReference>
<gene>
    <name evidence="1" type="ORF">V6575_15230</name>
</gene>
<reference evidence="1 2" key="1">
    <citation type="submission" date="2024-02" db="EMBL/GenBank/DDBJ databases">
        <title>Roseibium algae sp. nov., isolated from marine alga (Grateloupia sp.), showing potential in myo-inositol conversion.</title>
        <authorList>
            <person name="Wang Y."/>
        </authorList>
    </citation>
    <scope>NUCLEOTIDE SEQUENCE [LARGE SCALE GENOMIC DNA]</scope>
    <source>
        <strain evidence="1 2">H3510</strain>
    </source>
</reference>
<keyword evidence="2" id="KW-1185">Reference proteome</keyword>
<organism evidence="1 2">
    <name type="scientific">Roseibium algae</name>
    <dbReference type="NCBI Taxonomy" id="3123038"/>
    <lineage>
        <taxon>Bacteria</taxon>
        <taxon>Pseudomonadati</taxon>
        <taxon>Pseudomonadota</taxon>
        <taxon>Alphaproteobacteria</taxon>
        <taxon>Hyphomicrobiales</taxon>
        <taxon>Stappiaceae</taxon>
        <taxon>Roseibium</taxon>
    </lineage>
</organism>
<protein>
    <recommendedName>
        <fullName evidence="3">Aspartate racemase</fullName>
    </recommendedName>
</protein>